<accession>A0ABT1DWA5</accession>
<name>A0ABT1DWA5_9ACTN</name>
<dbReference type="EMBL" id="JAMYJR010000033">
    <property type="protein sequence ID" value="MCO8275055.1"/>
    <property type="molecule type" value="Genomic_DNA"/>
</dbReference>
<gene>
    <name evidence="2" type="ORF">M1L60_31200</name>
</gene>
<dbReference type="Gene3D" id="3.40.430.10">
    <property type="entry name" value="Dihydrofolate Reductase, subunit A"/>
    <property type="match status" value="1"/>
</dbReference>
<dbReference type="RefSeq" id="WP_253241114.1">
    <property type="nucleotide sequence ID" value="NZ_JAMYJR010000033.1"/>
</dbReference>
<protein>
    <submittedName>
        <fullName evidence="2">Dihydrofolate reductase family protein</fullName>
    </submittedName>
</protein>
<organism evidence="2 3">
    <name type="scientific">Paractinoplanes aksuensis</name>
    <dbReference type="NCBI Taxonomy" id="2939490"/>
    <lineage>
        <taxon>Bacteria</taxon>
        <taxon>Bacillati</taxon>
        <taxon>Actinomycetota</taxon>
        <taxon>Actinomycetes</taxon>
        <taxon>Micromonosporales</taxon>
        <taxon>Micromonosporaceae</taxon>
        <taxon>Paractinoplanes</taxon>
    </lineage>
</organism>
<evidence type="ECO:0000313" key="3">
    <source>
        <dbReference type="Proteomes" id="UP001523369"/>
    </source>
</evidence>
<reference evidence="2 3" key="1">
    <citation type="submission" date="2022-06" db="EMBL/GenBank/DDBJ databases">
        <title>New Species of the Genus Actinoplanes, ActinopZanes ferrugineus.</title>
        <authorList>
            <person name="Ding P."/>
        </authorList>
    </citation>
    <scope>NUCLEOTIDE SEQUENCE [LARGE SCALE GENOMIC DNA]</scope>
    <source>
        <strain evidence="2 3">TRM88003</strain>
    </source>
</reference>
<dbReference type="Proteomes" id="UP001523369">
    <property type="component" value="Unassembled WGS sequence"/>
</dbReference>
<evidence type="ECO:0000313" key="2">
    <source>
        <dbReference type="EMBL" id="MCO8275055.1"/>
    </source>
</evidence>
<feature type="domain" description="Bacterial bifunctional deaminase-reductase C-terminal" evidence="1">
    <location>
        <begin position="20"/>
        <end position="206"/>
    </location>
</feature>
<evidence type="ECO:0000259" key="1">
    <source>
        <dbReference type="Pfam" id="PF01872"/>
    </source>
</evidence>
<proteinExistence type="predicted"/>
<dbReference type="PANTHER" id="PTHR38011:SF12">
    <property type="entry name" value="BIFUNCTIONAL DEAMINASE-REDUCTASE DOMAIN PROTEIN"/>
    <property type="match status" value="1"/>
</dbReference>
<dbReference type="InterPro" id="IPR024072">
    <property type="entry name" value="DHFR-like_dom_sf"/>
</dbReference>
<dbReference type="InterPro" id="IPR002734">
    <property type="entry name" value="RibDG_C"/>
</dbReference>
<sequence>MLAVSPGNVRALVEGAAMAKVVADISVSLDGFVTGPEPGPGQGLGRGGEGLHVWAIDGDAIDKAVLAEATDATGAVVMGRALFDVVDGPEGWNDDMGYGAGLAAQPPVLVVTRVPPAEVRLADRFTFVVDGIASAVEKGVSLADDRDVVIMGGGATVRSAIEAGLVDELRLHLAPVLLGGGVKLFDGAAPRNLRQIHVRASGHATHLTYRVD</sequence>
<dbReference type="SUPFAM" id="SSF53597">
    <property type="entry name" value="Dihydrofolate reductase-like"/>
    <property type="match status" value="1"/>
</dbReference>
<dbReference type="InterPro" id="IPR050765">
    <property type="entry name" value="Riboflavin_Biosynth_HTPR"/>
</dbReference>
<dbReference type="Pfam" id="PF01872">
    <property type="entry name" value="RibD_C"/>
    <property type="match status" value="1"/>
</dbReference>
<comment type="caution">
    <text evidence="2">The sequence shown here is derived from an EMBL/GenBank/DDBJ whole genome shotgun (WGS) entry which is preliminary data.</text>
</comment>
<keyword evidence="3" id="KW-1185">Reference proteome</keyword>
<dbReference type="PANTHER" id="PTHR38011">
    <property type="entry name" value="DIHYDROFOLATE REDUCTASE FAMILY PROTEIN (AFU_ORTHOLOGUE AFUA_8G06820)"/>
    <property type="match status" value="1"/>
</dbReference>